<feature type="signal peptide" evidence="3">
    <location>
        <begin position="1"/>
        <end position="23"/>
    </location>
</feature>
<organism evidence="5 6">
    <name type="scientific">Paenibacillus roseus</name>
    <dbReference type="NCBI Taxonomy" id="2798579"/>
    <lineage>
        <taxon>Bacteria</taxon>
        <taxon>Bacillati</taxon>
        <taxon>Bacillota</taxon>
        <taxon>Bacilli</taxon>
        <taxon>Bacillales</taxon>
        <taxon>Paenibacillaceae</taxon>
        <taxon>Paenibacillus</taxon>
    </lineage>
</organism>
<keyword evidence="2" id="KW-1133">Transmembrane helix</keyword>
<protein>
    <submittedName>
        <fullName evidence="5">YcnI family protein</fullName>
    </submittedName>
</protein>
<dbReference type="InterPro" id="IPR012533">
    <property type="entry name" value="YcnI-copper_dom"/>
</dbReference>
<evidence type="ECO:0000256" key="2">
    <source>
        <dbReference type="SAM" id="Phobius"/>
    </source>
</evidence>
<evidence type="ECO:0000259" key="4">
    <source>
        <dbReference type="Pfam" id="PF07987"/>
    </source>
</evidence>
<feature type="chain" id="PRO_5037956058" evidence="3">
    <location>
        <begin position="24"/>
        <end position="219"/>
    </location>
</feature>
<accession>A0A934J6P3</accession>
<sequence length="219" mass="22902">MKKLLSAALISMALFLFAGIASAHVTVRPAEVSQGSYEVFAVRVPSETSGTTTKVIEVRVPDGVEVLRIEPKPGWTYELTKGEGDKITAIKWTAEGKGLEVTEFTEFRFQGKVGADATELNWKAYQTYADGSKVDWVEASDGQHPASVTVVNAGAGGSNQGHGASVGTTTQQPADQAGGQEEKAATAGSNSVDRGMAIAALALGVIAVIIALVRKPRKA</sequence>
<dbReference type="CDD" id="cd08545">
    <property type="entry name" value="YcnI_like"/>
    <property type="match status" value="1"/>
</dbReference>
<comment type="caution">
    <text evidence="5">The sequence shown here is derived from an EMBL/GenBank/DDBJ whole genome shotgun (WGS) entry which is preliminary data.</text>
</comment>
<keyword evidence="2" id="KW-0812">Transmembrane</keyword>
<feature type="domain" description="YncI copper-binding" evidence="4">
    <location>
        <begin position="24"/>
        <end position="145"/>
    </location>
</feature>
<dbReference type="Gene3D" id="2.60.40.2230">
    <property type="entry name" value="Uncharacterised protein YcnI-like PF07987, DUF1775"/>
    <property type="match status" value="1"/>
</dbReference>
<dbReference type="Proteomes" id="UP000640274">
    <property type="component" value="Unassembled WGS sequence"/>
</dbReference>
<feature type="transmembrane region" description="Helical" evidence="2">
    <location>
        <begin position="195"/>
        <end position="213"/>
    </location>
</feature>
<dbReference type="EMBL" id="JAELUP010000107">
    <property type="protein sequence ID" value="MBJ6363900.1"/>
    <property type="molecule type" value="Genomic_DNA"/>
</dbReference>
<dbReference type="RefSeq" id="WP_199021499.1">
    <property type="nucleotide sequence ID" value="NZ_JAELUP010000107.1"/>
</dbReference>
<dbReference type="AlphaFoldDB" id="A0A934J6P3"/>
<name>A0A934J6P3_9BACL</name>
<evidence type="ECO:0000256" key="3">
    <source>
        <dbReference type="SAM" id="SignalP"/>
    </source>
</evidence>
<keyword evidence="6" id="KW-1185">Reference proteome</keyword>
<reference evidence="5" key="1">
    <citation type="submission" date="2020-12" db="EMBL/GenBank/DDBJ databases">
        <authorList>
            <person name="Huq M.A."/>
        </authorList>
    </citation>
    <scope>NUCLEOTIDE SEQUENCE</scope>
    <source>
        <strain evidence="5">MAHUQ-46</strain>
    </source>
</reference>
<dbReference type="InterPro" id="IPR038507">
    <property type="entry name" value="YcnI-like_sf"/>
</dbReference>
<keyword evidence="3" id="KW-0732">Signal</keyword>
<proteinExistence type="predicted"/>
<evidence type="ECO:0000313" key="5">
    <source>
        <dbReference type="EMBL" id="MBJ6363900.1"/>
    </source>
</evidence>
<evidence type="ECO:0000313" key="6">
    <source>
        <dbReference type="Proteomes" id="UP000640274"/>
    </source>
</evidence>
<evidence type="ECO:0000256" key="1">
    <source>
        <dbReference type="SAM" id="MobiDB-lite"/>
    </source>
</evidence>
<gene>
    <name evidence="5" type="ORF">JFN88_22045</name>
</gene>
<feature type="region of interest" description="Disordered" evidence="1">
    <location>
        <begin position="152"/>
        <end position="189"/>
    </location>
</feature>
<dbReference type="Pfam" id="PF07987">
    <property type="entry name" value="DUF1775"/>
    <property type="match status" value="1"/>
</dbReference>
<keyword evidence="2" id="KW-0472">Membrane</keyword>